<gene>
    <name evidence="2" type="ORF">O181_021771</name>
</gene>
<keyword evidence="3" id="KW-1185">Reference proteome</keyword>
<protein>
    <submittedName>
        <fullName evidence="2">Uncharacterized protein</fullName>
    </submittedName>
</protein>
<proteinExistence type="predicted"/>
<organism evidence="2 3">
    <name type="scientific">Austropuccinia psidii MF-1</name>
    <dbReference type="NCBI Taxonomy" id="1389203"/>
    <lineage>
        <taxon>Eukaryota</taxon>
        <taxon>Fungi</taxon>
        <taxon>Dikarya</taxon>
        <taxon>Basidiomycota</taxon>
        <taxon>Pucciniomycotina</taxon>
        <taxon>Pucciniomycetes</taxon>
        <taxon>Pucciniales</taxon>
        <taxon>Sphaerophragmiaceae</taxon>
        <taxon>Austropuccinia</taxon>
    </lineage>
</organism>
<evidence type="ECO:0000313" key="2">
    <source>
        <dbReference type="EMBL" id="MBW0482056.1"/>
    </source>
</evidence>
<keyword evidence="1" id="KW-0812">Transmembrane</keyword>
<feature type="transmembrane region" description="Helical" evidence="1">
    <location>
        <begin position="33"/>
        <end position="56"/>
    </location>
</feature>
<evidence type="ECO:0000313" key="3">
    <source>
        <dbReference type="Proteomes" id="UP000765509"/>
    </source>
</evidence>
<name>A0A9Q3CBL6_9BASI</name>
<dbReference type="EMBL" id="AVOT02006633">
    <property type="protein sequence ID" value="MBW0482056.1"/>
    <property type="molecule type" value="Genomic_DNA"/>
</dbReference>
<comment type="caution">
    <text evidence="2">The sequence shown here is derived from an EMBL/GenBank/DDBJ whole genome shotgun (WGS) entry which is preliminary data.</text>
</comment>
<dbReference type="Proteomes" id="UP000765509">
    <property type="component" value="Unassembled WGS sequence"/>
</dbReference>
<sequence>MSSHCIEGDALNFYYLIYYLQHCIETLPLGTRVFYYCEITDIICVILCFILVLLVAL</sequence>
<feature type="non-terminal residue" evidence="2">
    <location>
        <position position="1"/>
    </location>
</feature>
<accession>A0A9Q3CBL6</accession>
<keyword evidence="1" id="KW-1133">Transmembrane helix</keyword>
<reference evidence="2" key="1">
    <citation type="submission" date="2021-03" db="EMBL/GenBank/DDBJ databases">
        <title>Draft genome sequence of rust myrtle Austropuccinia psidii MF-1, a brazilian biotype.</title>
        <authorList>
            <person name="Quecine M.C."/>
            <person name="Pachon D.M.R."/>
            <person name="Bonatelli M.L."/>
            <person name="Correr F.H."/>
            <person name="Franceschini L.M."/>
            <person name="Leite T.F."/>
            <person name="Margarido G.R.A."/>
            <person name="Almeida C.A."/>
            <person name="Ferrarezi J.A."/>
            <person name="Labate C.A."/>
        </authorList>
    </citation>
    <scope>NUCLEOTIDE SEQUENCE</scope>
    <source>
        <strain evidence="2">MF-1</strain>
    </source>
</reference>
<evidence type="ECO:0000256" key="1">
    <source>
        <dbReference type="SAM" id="Phobius"/>
    </source>
</evidence>
<dbReference type="AlphaFoldDB" id="A0A9Q3CBL6"/>
<keyword evidence="1" id="KW-0472">Membrane</keyword>